<sequence>MSDLQETKTPITAAFLHCHSHLILKNVRRNIPSKDRQRVASVNVEDHGEVRYEEELLKVWANGGGLITAINR</sequence>
<dbReference type="EMBL" id="MGHY01000003">
    <property type="protein sequence ID" value="OGM80175.1"/>
    <property type="molecule type" value="Genomic_DNA"/>
</dbReference>
<reference evidence="1 2" key="1">
    <citation type="journal article" date="2016" name="Nat. Commun.">
        <title>Thousands of microbial genomes shed light on interconnected biogeochemical processes in an aquifer system.</title>
        <authorList>
            <person name="Anantharaman K."/>
            <person name="Brown C.T."/>
            <person name="Hug L.A."/>
            <person name="Sharon I."/>
            <person name="Castelle C.J."/>
            <person name="Probst A.J."/>
            <person name="Thomas B.C."/>
            <person name="Singh A."/>
            <person name="Wilkins M.J."/>
            <person name="Karaoz U."/>
            <person name="Brodie E.L."/>
            <person name="Williams K.H."/>
            <person name="Hubbard S.S."/>
            <person name="Banfield J.F."/>
        </authorList>
    </citation>
    <scope>NUCLEOTIDE SEQUENCE [LARGE SCALE GENOMIC DNA]</scope>
</reference>
<dbReference type="Proteomes" id="UP000178999">
    <property type="component" value="Unassembled WGS sequence"/>
</dbReference>
<evidence type="ECO:0000313" key="1">
    <source>
        <dbReference type="EMBL" id="OGM80175.1"/>
    </source>
</evidence>
<protein>
    <submittedName>
        <fullName evidence="1">Uncharacterized protein</fullName>
    </submittedName>
</protein>
<gene>
    <name evidence="1" type="ORF">A2382_00095</name>
</gene>
<proteinExistence type="predicted"/>
<comment type="caution">
    <text evidence="1">The sequence shown here is derived from an EMBL/GenBank/DDBJ whole genome shotgun (WGS) entry which is preliminary data.</text>
</comment>
<accession>A0A1F8CXA2</accession>
<organism evidence="1 2">
    <name type="scientific">Candidatus Woesebacteria bacterium RIFOXYB1_FULL_38_16</name>
    <dbReference type="NCBI Taxonomy" id="1802538"/>
    <lineage>
        <taxon>Bacteria</taxon>
        <taxon>Candidatus Woeseibacteriota</taxon>
    </lineage>
</organism>
<evidence type="ECO:0000313" key="2">
    <source>
        <dbReference type="Proteomes" id="UP000178999"/>
    </source>
</evidence>
<dbReference type="AlphaFoldDB" id="A0A1F8CXA2"/>
<name>A0A1F8CXA2_9BACT</name>